<organism evidence="11 12">
    <name type="scientific">Marinobacterium aestuariivivens</name>
    <dbReference type="NCBI Taxonomy" id="1698799"/>
    <lineage>
        <taxon>Bacteria</taxon>
        <taxon>Pseudomonadati</taxon>
        <taxon>Pseudomonadota</taxon>
        <taxon>Gammaproteobacteria</taxon>
        <taxon>Oceanospirillales</taxon>
        <taxon>Oceanospirillaceae</taxon>
        <taxon>Marinobacterium</taxon>
    </lineage>
</organism>
<dbReference type="PANTHER" id="PTHR35011">
    <property type="entry name" value="2,3-DIKETO-L-GULONATE TRAP TRANSPORTER SMALL PERMEASE PROTEIN YIAM"/>
    <property type="match status" value="1"/>
</dbReference>
<evidence type="ECO:0000313" key="12">
    <source>
        <dbReference type="Proteomes" id="UP001596422"/>
    </source>
</evidence>
<evidence type="ECO:0000256" key="1">
    <source>
        <dbReference type="ARBA" id="ARBA00004429"/>
    </source>
</evidence>
<feature type="transmembrane region" description="Helical" evidence="9">
    <location>
        <begin position="128"/>
        <end position="146"/>
    </location>
</feature>
<comment type="similarity">
    <text evidence="8 9">Belongs to the TRAP transporter small permease family.</text>
</comment>
<feature type="transmembrane region" description="Helical" evidence="9">
    <location>
        <begin position="12"/>
        <end position="35"/>
    </location>
</feature>
<gene>
    <name evidence="11" type="ORF">ACFQDL_23620</name>
</gene>
<dbReference type="RefSeq" id="WP_379911146.1">
    <property type="nucleotide sequence ID" value="NZ_JBHSWE010000001.1"/>
</dbReference>
<reference evidence="12" key="1">
    <citation type="journal article" date="2019" name="Int. J. Syst. Evol. Microbiol.">
        <title>The Global Catalogue of Microorganisms (GCM) 10K type strain sequencing project: providing services to taxonomists for standard genome sequencing and annotation.</title>
        <authorList>
            <consortium name="The Broad Institute Genomics Platform"/>
            <consortium name="The Broad Institute Genome Sequencing Center for Infectious Disease"/>
            <person name="Wu L."/>
            <person name="Ma J."/>
        </authorList>
    </citation>
    <scope>NUCLEOTIDE SEQUENCE [LARGE SCALE GENOMIC DNA]</scope>
    <source>
        <strain evidence="12">NBRC 111756</strain>
    </source>
</reference>
<name>A0ABW2A5B6_9GAMM</name>
<dbReference type="Pfam" id="PF04290">
    <property type="entry name" value="DctQ"/>
    <property type="match status" value="1"/>
</dbReference>
<evidence type="ECO:0000259" key="10">
    <source>
        <dbReference type="Pfam" id="PF04290"/>
    </source>
</evidence>
<keyword evidence="12" id="KW-1185">Reference proteome</keyword>
<evidence type="ECO:0000256" key="4">
    <source>
        <dbReference type="ARBA" id="ARBA00022519"/>
    </source>
</evidence>
<evidence type="ECO:0000256" key="8">
    <source>
        <dbReference type="ARBA" id="ARBA00038436"/>
    </source>
</evidence>
<evidence type="ECO:0000256" key="5">
    <source>
        <dbReference type="ARBA" id="ARBA00022692"/>
    </source>
</evidence>
<dbReference type="PANTHER" id="PTHR35011:SF2">
    <property type="entry name" value="2,3-DIKETO-L-GULONATE TRAP TRANSPORTER SMALL PERMEASE PROTEIN YIAM"/>
    <property type="match status" value="1"/>
</dbReference>
<keyword evidence="3" id="KW-1003">Cell membrane</keyword>
<comment type="function">
    <text evidence="9">Part of the tripartite ATP-independent periplasmic (TRAP) transport system.</text>
</comment>
<keyword evidence="7 9" id="KW-0472">Membrane</keyword>
<proteinExistence type="inferred from homology"/>
<dbReference type="EMBL" id="JBHSWE010000001">
    <property type="protein sequence ID" value="MFC6672727.1"/>
    <property type="molecule type" value="Genomic_DNA"/>
</dbReference>
<keyword evidence="4 9" id="KW-0997">Cell inner membrane</keyword>
<dbReference type="Proteomes" id="UP001596422">
    <property type="component" value="Unassembled WGS sequence"/>
</dbReference>
<accession>A0ABW2A5B6</accession>
<evidence type="ECO:0000313" key="11">
    <source>
        <dbReference type="EMBL" id="MFC6672727.1"/>
    </source>
</evidence>
<comment type="caution">
    <text evidence="11">The sequence shown here is derived from an EMBL/GenBank/DDBJ whole genome shotgun (WGS) entry which is preliminary data.</text>
</comment>
<keyword evidence="2 9" id="KW-0813">Transport</keyword>
<sequence length="187" mass="20197">MMTKLAKGFERLLEGISVALIAAMTFVIVYGVVMRKLGTSLIWYDEVASVLLVWITYYGAATATVKRAQLGFSGLLLTLRGPAQQVAFWLSELVVIGFFGIVAVYGWIVLQYFAGETMISLPWVPTLLTHSVIPVGAVLIIAAELLSLPRALKDLAEGRDADQAELEEYAEEAGLSGELFAPAGARS</sequence>
<keyword evidence="5 9" id="KW-0812">Transmembrane</keyword>
<comment type="subunit">
    <text evidence="9">The complex comprises the extracytoplasmic solute receptor protein and the two transmembrane proteins.</text>
</comment>
<feature type="domain" description="Tripartite ATP-independent periplasmic transporters DctQ component" evidence="10">
    <location>
        <begin position="24"/>
        <end position="152"/>
    </location>
</feature>
<feature type="transmembrane region" description="Helical" evidence="9">
    <location>
        <begin position="86"/>
        <end position="108"/>
    </location>
</feature>
<dbReference type="InterPro" id="IPR007387">
    <property type="entry name" value="TRAP_DctQ"/>
</dbReference>
<dbReference type="InterPro" id="IPR055348">
    <property type="entry name" value="DctQ"/>
</dbReference>
<evidence type="ECO:0000256" key="2">
    <source>
        <dbReference type="ARBA" id="ARBA00022448"/>
    </source>
</evidence>
<evidence type="ECO:0000256" key="9">
    <source>
        <dbReference type="RuleBase" id="RU369079"/>
    </source>
</evidence>
<evidence type="ECO:0000256" key="7">
    <source>
        <dbReference type="ARBA" id="ARBA00023136"/>
    </source>
</evidence>
<comment type="subcellular location">
    <subcellularLocation>
        <location evidence="1 9">Cell inner membrane</location>
        <topology evidence="1 9">Multi-pass membrane protein</topology>
    </subcellularLocation>
</comment>
<evidence type="ECO:0000256" key="3">
    <source>
        <dbReference type="ARBA" id="ARBA00022475"/>
    </source>
</evidence>
<keyword evidence="6 9" id="KW-1133">Transmembrane helix</keyword>
<feature type="transmembrane region" description="Helical" evidence="9">
    <location>
        <begin position="47"/>
        <end position="65"/>
    </location>
</feature>
<evidence type="ECO:0000256" key="6">
    <source>
        <dbReference type="ARBA" id="ARBA00022989"/>
    </source>
</evidence>
<protein>
    <recommendedName>
        <fullName evidence="9">TRAP transporter small permease protein</fullName>
    </recommendedName>
</protein>